<comment type="subcellular location">
    <subcellularLocation>
        <location evidence="1">Cytoplasm</location>
        <location evidence="1">Nucleoid</location>
    </subcellularLocation>
</comment>
<dbReference type="SUPFAM" id="SSF82607">
    <property type="entry name" value="YbaB-like"/>
    <property type="match status" value="1"/>
</dbReference>
<evidence type="ECO:0000313" key="2">
    <source>
        <dbReference type="EMBL" id="QLI04675.1"/>
    </source>
</evidence>
<name>A0A7H9CH54_9BACT</name>
<gene>
    <name evidence="2" type="ORF">CINF_0122</name>
</gene>
<dbReference type="Gene3D" id="3.30.1310.10">
    <property type="entry name" value="Nucleoid-associated protein YbaB-like domain"/>
    <property type="match status" value="1"/>
</dbReference>
<keyword evidence="1 2" id="KW-0238">DNA-binding</keyword>
<dbReference type="AlphaFoldDB" id="A0A7H9CH54"/>
<dbReference type="PIRSF" id="PIRSF004555">
    <property type="entry name" value="UCP004555"/>
    <property type="match status" value="1"/>
</dbReference>
<dbReference type="KEGG" id="cinf:CINF_0122"/>
<accession>A0A7H9CH54</accession>
<dbReference type="GO" id="GO:0043590">
    <property type="term" value="C:bacterial nucleoid"/>
    <property type="evidence" value="ECO:0007669"/>
    <property type="project" value="UniProtKB-UniRule"/>
</dbReference>
<dbReference type="InterPro" id="IPR004401">
    <property type="entry name" value="YbaB/EbfC"/>
</dbReference>
<dbReference type="Proteomes" id="UP000509414">
    <property type="component" value="Chromosome"/>
</dbReference>
<keyword evidence="1" id="KW-0963">Cytoplasm</keyword>
<dbReference type="EMBL" id="CP049075">
    <property type="protein sequence ID" value="QLI04675.1"/>
    <property type="molecule type" value="Genomic_DNA"/>
</dbReference>
<evidence type="ECO:0000313" key="3">
    <source>
        <dbReference type="Proteomes" id="UP000509414"/>
    </source>
</evidence>
<dbReference type="InterPro" id="IPR036894">
    <property type="entry name" value="YbaB-like_sf"/>
</dbReference>
<dbReference type="RefSeq" id="WP_179975356.1">
    <property type="nucleotide sequence ID" value="NZ_CP049075.1"/>
</dbReference>
<dbReference type="HAMAP" id="MF_00274">
    <property type="entry name" value="DNA_YbaB_EbfC"/>
    <property type="match status" value="1"/>
</dbReference>
<dbReference type="NCBIfam" id="TIGR00103">
    <property type="entry name" value="DNA_YbaB_EbfC"/>
    <property type="match status" value="1"/>
</dbReference>
<reference evidence="2 3" key="1">
    <citation type="submission" date="2020-02" db="EMBL/GenBank/DDBJ databases">
        <title>Complete genome sequence of the novel Campylobacter species Candidatus Campylobacter infans.</title>
        <authorList>
            <person name="Duim B."/>
            <person name="Zomer A."/>
            <person name="van der Graaf L."/>
            <person name="Wagenaar J."/>
        </authorList>
    </citation>
    <scope>NUCLEOTIDE SEQUENCE [LARGE SCALE GENOMIC DNA]</scope>
    <source>
        <strain evidence="2 3">19S00001</strain>
    </source>
</reference>
<dbReference type="Pfam" id="PF02575">
    <property type="entry name" value="YbaB_DNA_bd"/>
    <property type="match status" value="1"/>
</dbReference>
<dbReference type="GO" id="GO:0005737">
    <property type="term" value="C:cytoplasm"/>
    <property type="evidence" value="ECO:0007669"/>
    <property type="project" value="UniProtKB-UniRule"/>
</dbReference>
<dbReference type="GO" id="GO:0003677">
    <property type="term" value="F:DNA binding"/>
    <property type="evidence" value="ECO:0007669"/>
    <property type="project" value="UniProtKB-UniRule"/>
</dbReference>
<proteinExistence type="inferred from homology"/>
<organism evidence="2 3">
    <name type="scientific">Candidatus Campylobacter infans</name>
    <dbReference type="NCBI Taxonomy" id="2561898"/>
    <lineage>
        <taxon>Bacteria</taxon>
        <taxon>Pseudomonadati</taxon>
        <taxon>Campylobacterota</taxon>
        <taxon>Epsilonproteobacteria</taxon>
        <taxon>Campylobacterales</taxon>
        <taxon>Campylobacteraceae</taxon>
        <taxon>Campylobacter</taxon>
    </lineage>
</organism>
<comment type="similarity">
    <text evidence="1">Belongs to the YbaB/EbfC family.</text>
</comment>
<comment type="subunit">
    <text evidence="1">Homodimer.</text>
</comment>
<keyword evidence="3" id="KW-1185">Reference proteome</keyword>
<evidence type="ECO:0000256" key="1">
    <source>
        <dbReference type="HAMAP-Rule" id="MF_00274"/>
    </source>
</evidence>
<sequence>MFENIDLSKMGEMLNSVKQKVEEFEVEAAKQSYTTKAGGGLISVTIDGNAQIQDISIDDELLSDKQSLQILLISAVNEAYELVKEEKKKQAAQAFGFAGL</sequence>
<protein>
    <recommendedName>
        <fullName evidence="1">Nucleoid-associated protein CINF_0122</fullName>
    </recommendedName>
</protein>
<comment type="function">
    <text evidence="1">Binds to DNA and alters its conformation. May be involved in regulation of gene expression, nucleoid organization and DNA protection.</text>
</comment>